<comment type="caution">
    <text evidence="1">The sequence shown here is derived from an EMBL/GenBank/DDBJ whole genome shotgun (WGS) entry which is preliminary data.</text>
</comment>
<organism evidence="1 2">
    <name type="scientific">Flavobacterium beibuense F44-8</name>
    <dbReference type="NCBI Taxonomy" id="1406840"/>
    <lineage>
        <taxon>Bacteria</taxon>
        <taxon>Pseudomonadati</taxon>
        <taxon>Bacteroidota</taxon>
        <taxon>Flavobacteriia</taxon>
        <taxon>Flavobacteriales</taxon>
        <taxon>Flavobacteriaceae</taxon>
        <taxon>Flavobacterium</taxon>
    </lineage>
</organism>
<sequence>MHKTLLYLFLFFTLLSCKEEKELSCKEEKGFTIKSDTIELNIKGRSIYPLKYKGIYYSTFVETTDEPTLTPKGTFCVFNKKGKIFSKAKLIGYDSWDTGIYVQNDSIVFKENPLMPDAVSYYWDKGEEDWLKTKVTDDGVFEDDNFHVYALDYGEWGAATIFKDKKTGIEYDANILLPRVYKINGAYYLVTYTQVVKVIDPRKLNKVKEDFYYNKIKKDGLKVFDNGELGRSLQGVETVYKSGEEAYYYRDFPEEYIAHAFVYNDELFLIIVKGNTMYIARISNGALEKVNEFSEGIVIGHNNPYRNAYLNEEVGFYLKEGESFKTGLLEIKCNTIYLHYIKTKE</sequence>
<accession>A0A0A2M4E4</accession>
<proteinExistence type="predicted"/>
<evidence type="ECO:0008006" key="3">
    <source>
        <dbReference type="Google" id="ProtNLM"/>
    </source>
</evidence>
<name>A0A0A2M4E4_9FLAO</name>
<evidence type="ECO:0000313" key="1">
    <source>
        <dbReference type="EMBL" id="KGO83165.1"/>
    </source>
</evidence>
<keyword evidence="2" id="KW-1185">Reference proteome</keyword>
<dbReference type="AlphaFoldDB" id="A0A0A2M4E4"/>
<dbReference type="eggNOG" id="ENOG502Z9XB">
    <property type="taxonomic scope" value="Bacteria"/>
</dbReference>
<dbReference type="Proteomes" id="UP000030129">
    <property type="component" value="Unassembled WGS sequence"/>
</dbReference>
<reference evidence="1 2" key="1">
    <citation type="submission" date="2013-09" db="EMBL/GenBank/DDBJ databases">
        <authorList>
            <person name="Zeng Z."/>
            <person name="Chen C."/>
        </authorList>
    </citation>
    <scope>NUCLEOTIDE SEQUENCE [LARGE SCALE GENOMIC DNA]</scope>
    <source>
        <strain evidence="1 2">F44-8</strain>
    </source>
</reference>
<evidence type="ECO:0000313" key="2">
    <source>
        <dbReference type="Proteomes" id="UP000030129"/>
    </source>
</evidence>
<dbReference type="PROSITE" id="PS51257">
    <property type="entry name" value="PROKAR_LIPOPROTEIN"/>
    <property type="match status" value="1"/>
</dbReference>
<protein>
    <recommendedName>
        <fullName evidence="3">Lipoprotein</fullName>
    </recommendedName>
</protein>
<dbReference type="EMBL" id="JRLV01000004">
    <property type="protein sequence ID" value="KGO83165.1"/>
    <property type="molecule type" value="Genomic_DNA"/>
</dbReference>
<gene>
    <name evidence="1" type="ORF">Q763_03910</name>
</gene>
<dbReference type="RefSeq" id="WP_035131405.1">
    <property type="nucleotide sequence ID" value="NZ_JRLV01000004.1"/>
</dbReference>